<dbReference type="RefSeq" id="XP_069231848.1">
    <property type="nucleotide sequence ID" value="XM_069370976.1"/>
</dbReference>
<evidence type="ECO:0000256" key="1">
    <source>
        <dbReference type="SAM" id="MobiDB-lite"/>
    </source>
</evidence>
<dbReference type="AlphaFoldDB" id="A0AB34KUN5"/>
<dbReference type="Proteomes" id="UP000803884">
    <property type="component" value="Unassembled WGS sequence"/>
</dbReference>
<gene>
    <name evidence="2" type="ORF">WHR41_02370</name>
</gene>
<protein>
    <recommendedName>
        <fullName evidence="4">Clr5 domain-containing protein</fullName>
    </recommendedName>
</protein>
<evidence type="ECO:0000313" key="2">
    <source>
        <dbReference type="EMBL" id="KAL1588743.1"/>
    </source>
</evidence>
<proteinExistence type="predicted"/>
<name>A0AB34KUN5_9PEZI</name>
<comment type="caution">
    <text evidence="2">The sequence shown here is derived from an EMBL/GenBank/DDBJ whole genome shotgun (WGS) entry which is preliminary data.</text>
</comment>
<reference evidence="2 3" key="1">
    <citation type="journal article" date="2020" name="Microbiol. Resour. Announc.">
        <title>Draft Genome Sequence of a Cladosporium Species Isolated from the Mesophotic Ascidian Didemnum maculosum.</title>
        <authorList>
            <person name="Gioti A."/>
            <person name="Siaperas R."/>
            <person name="Nikolaivits E."/>
            <person name="Le Goff G."/>
            <person name="Ouazzani J."/>
            <person name="Kotoulas G."/>
            <person name="Topakas E."/>
        </authorList>
    </citation>
    <scope>NUCLEOTIDE SEQUENCE [LARGE SCALE GENOMIC DNA]</scope>
    <source>
        <strain evidence="2 3">TM138-S3</strain>
    </source>
</reference>
<evidence type="ECO:0008006" key="4">
    <source>
        <dbReference type="Google" id="ProtNLM"/>
    </source>
</evidence>
<accession>A0AB34KUN5</accession>
<dbReference type="GeneID" id="96003814"/>
<keyword evidence="3" id="KW-1185">Reference proteome</keyword>
<feature type="compositionally biased region" description="Basic residues" evidence="1">
    <location>
        <begin position="187"/>
        <end position="199"/>
    </location>
</feature>
<feature type="region of interest" description="Disordered" evidence="1">
    <location>
        <begin position="178"/>
        <end position="203"/>
    </location>
</feature>
<feature type="region of interest" description="Disordered" evidence="1">
    <location>
        <begin position="66"/>
        <end position="94"/>
    </location>
</feature>
<organism evidence="2 3">
    <name type="scientific">Cladosporium halotolerans</name>
    <dbReference type="NCBI Taxonomy" id="1052096"/>
    <lineage>
        <taxon>Eukaryota</taxon>
        <taxon>Fungi</taxon>
        <taxon>Dikarya</taxon>
        <taxon>Ascomycota</taxon>
        <taxon>Pezizomycotina</taxon>
        <taxon>Dothideomycetes</taxon>
        <taxon>Dothideomycetidae</taxon>
        <taxon>Cladosporiales</taxon>
        <taxon>Cladosporiaceae</taxon>
        <taxon>Cladosporium</taxon>
    </lineage>
</organism>
<dbReference type="EMBL" id="JAAQHG020000006">
    <property type="protein sequence ID" value="KAL1588743.1"/>
    <property type="molecule type" value="Genomic_DNA"/>
</dbReference>
<evidence type="ECO:0000313" key="3">
    <source>
        <dbReference type="Proteomes" id="UP000803884"/>
    </source>
</evidence>
<sequence>MAMTLTQPVAFAATGRQQHYKMSIAFLSSDSDSEPMDTEMTDSCHAPAPALAPIQTAPTFQMPCYQPEQQRPRTPITLPSLRLDGSPYSNGPYSAPQLPRIGSFSSINSFSSAHSANSWASSNASYPSSTSSFSSINTSPAKRHDSLWDMESTGSATSSATSYHSSNSFSSINAPLAAHAHAQAQHAQHHHHHHHHHQPAHSAMMAEPLARIPRPARPSYSEEQKFFIMYYRVIKELSWPEIEDKFATFFNLRTKDGLTSVYYRIRKNWGMEEVLKTGPDGSMGDRGKVESKAAHFSREFLTNLGYFD</sequence>